<dbReference type="Proteomes" id="UP000316181">
    <property type="component" value="Unassembled WGS sequence"/>
</dbReference>
<dbReference type="AlphaFoldDB" id="A0A542SPN4"/>
<dbReference type="OrthoDB" id="4973253at2"/>
<comment type="caution">
    <text evidence="1">The sequence shown here is derived from an EMBL/GenBank/DDBJ whole genome shotgun (WGS) entry which is preliminary data.</text>
</comment>
<keyword evidence="2" id="KW-1185">Reference proteome</keyword>
<reference evidence="1 2" key="1">
    <citation type="submission" date="2019-06" db="EMBL/GenBank/DDBJ databases">
        <title>Sequencing the genomes of 1000 actinobacteria strains.</title>
        <authorList>
            <person name="Klenk H.-P."/>
        </authorList>
    </citation>
    <scope>NUCLEOTIDE SEQUENCE [LARGE SCALE GENOMIC DNA]</scope>
    <source>
        <strain evidence="1 2">DSM 10596</strain>
    </source>
</reference>
<evidence type="ECO:0000313" key="2">
    <source>
        <dbReference type="Proteomes" id="UP000316181"/>
    </source>
</evidence>
<protein>
    <submittedName>
        <fullName evidence="1">Uncharacterized protein</fullName>
    </submittedName>
</protein>
<dbReference type="RefSeq" id="WP_142111951.1">
    <property type="nucleotide sequence ID" value="NZ_BAAATB010000002.1"/>
</dbReference>
<evidence type="ECO:0000313" key="1">
    <source>
        <dbReference type="EMBL" id="TQK76579.1"/>
    </source>
</evidence>
<organism evidence="1 2">
    <name type="scientific">Rarobacter incanus</name>
    <dbReference type="NCBI Taxonomy" id="153494"/>
    <lineage>
        <taxon>Bacteria</taxon>
        <taxon>Bacillati</taxon>
        <taxon>Actinomycetota</taxon>
        <taxon>Actinomycetes</taxon>
        <taxon>Micrococcales</taxon>
        <taxon>Rarobacteraceae</taxon>
        <taxon>Rarobacter</taxon>
    </lineage>
</organism>
<gene>
    <name evidence="1" type="ORF">FB389_1263</name>
</gene>
<sequence>MRDTSELLPLLKTDWRLKFIVLIGSLVLVASIASPATTSHAAASSSKSTPSADTKTRITGWVSGVNRKGKQGRRLPAAVVTVTEVEPYVQVVLEYNEGDGWRSATIKTVPENYDGGPLKVKLRFPVTRTLSTKYRVRVQKCATSTGATSKVLLVKAKAVNPRLKVSAKSALLKVTMKPAYWRKYRIEEWRQGSWRTIPYGKGDFATSKVKTTMSLYLFESGTHRVRVVVPSSKRYGKGATSKTVVVTGRRSHVG</sequence>
<name>A0A542SPN4_9MICO</name>
<dbReference type="EMBL" id="VFNV01000001">
    <property type="protein sequence ID" value="TQK76579.1"/>
    <property type="molecule type" value="Genomic_DNA"/>
</dbReference>
<proteinExistence type="predicted"/>
<accession>A0A542SPN4</accession>